<gene>
    <name evidence="3" type="ORF">C798_17520</name>
</gene>
<evidence type="ECO:0000256" key="2">
    <source>
        <dbReference type="ARBA" id="ARBA00023239"/>
    </source>
</evidence>
<protein>
    <submittedName>
        <fullName evidence="3">Cobalamin biosynthesis protein CbiX</fullName>
    </submittedName>
</protein>
<dbReference type="Pfam" id="PF01903">
    <property type="entry name" value="CbiX"/>
    <property type="match status" value="1"/>
</dbReference>
<evidence type="ECO:0000313" key="3">
    <source>
        <dbReference type="EMBL" id="QJQ01967.1"/>
    </source>
</evidence>
<evidence type="ECO:0000256" key="1">
    <source>
        <dbReference type="ARBA" id="ARBA00022723"/>
    </source>
</evidence>
<reference evidence="3 4" key="1">
    <citation type="journal article" date="2012" name="J. Bacteriol.">
        <title>Genome sequence of the pathogenic Herbaspirillum seropedicae strain Os34, isolated from rice roots.</title>
        <authorList>
            <person name="Ye W."/>
            <person name="Ye S."/>
            <person name="Liu J."/>
            <person name="Chang S."/>
            <person name="Chen M."/>
            <person name="Zhu B."/>
            <person name="Guo L."/>
            <person name="An Q."/>
        </authorList>
    </citation>
    <scope>NUCLEOTIDE SEQUENCE [LARGE SCALE GENOMIC DNA]</scope>
    <source>
        <strain evidence="3 4">Os34</strain>
    </source>
</reference>
<dbReference type="GO" id="GO:0046872">
    <property type="term" value="F:metal ion binding"/>
    <property type="evidence" value="ECO:0007669"/>
    <property type="project" value="UniProtKB-KW"/>
</dbReference>
<dbReference type="InterPro" id="IPR050963">
    <property type="entry name" value="Sirohydro_Cobaltochel/CbiX"/>
</dbReference>
<dbReference type="EMBL" id="CP008956">
    <property type="protein sequence ID" value="QJQ01967.1"/>
    <property type="molecule type" value="Genomic_DNA"/>
</dbReference>
<dbReference type="PANTHER" id="PTHR33542:SF5">
    <property type="entry name" value="FERROCHELATASE CHE1"/>
    <property type="match status" value="1"/>
</dbReference>
<accession>A0A6M3ZTT8</accession>
<keyword evidence="2" id="KW-0456">Lyase</keyword>
<evidence type="ECO:0000313" key="4">
    <source>
        <dbReference type="Proteomes" id="UP000501648"/>
    </source>
</evidence>
<dbReference type="CDD" id="cd03416">
    <property type="entry name" value="CbiX_SirB_N"/>
    <property type="match status" value="1"/>
</dbReference>
<organism evidence="3 4">
    <name type="scientific">Herbaspirillum rubrisubalbicans Os34</name>
    <dbReference type="NCBI Taxonomy" id="1235827"/>
    <lineage>
        <taxon>Bacteria</taxon>
        <taxon>Pseudomonadati</taxon>
        <taxon>Pseudomonadota</taxon>
        <taxon>Betaproteobacteria</taxon>
        <taxon>Burkholderiales</taxon>
        <taxon>Oxalobacteraceae</taxon>
        <taxon>Herbaspirillum</taxon>
    </lineage>
</organism>
<name>A0A6M3ZTT8_9BURK</name>
<dbReference type="Proteomes" id="UP000501648">
    <property type="component" value="Chromosome"/>
</dbReference>
<dbReference type="SUPFAM" id="SSF53800">
    <property type="entry name" value="Chelatase"/>
    <property type="match status" value="1"/>
</dbReference>
<dbReference type="InterPro" id="IPR002762">
    <property type="entry name" value="CbiX-like"/>
</dbReference>
<keyword evidence="1" id="KW-0479">Metal-binding</keyword>
<sequence>MPIMSESVTQSLILFAHGARDPAWAAPFERLRALTQAAMPGASVQLAFLELMQPDLPTVAAQQVAGGSRCITVIPVFLGQGGHVRRDLPELLEQLRQAHPGVEIRTVPAVGENEAVLQAIAAYCVGTARQA</sequence>
<dbReference type="PANTHER" id="PTHR33542">
    <property type="entry name" value="SIROHYDROCHLORIN FERROCHELATASE, CHLOROPLASTIC"/>
    <property type="match status" value="1"/>
</dbReference>
<dbReference type="Gene3D" id="3.40.50.1400">
    <property type="match status" value="1"/>
</dbReference>
<dbReference type="GO" id="GO:0016829">
    <property type="term" value="F:lyase activity"/>
    <property type="evidence" value="ECO:0007669"/>
    <property type="project" value="UniProtKB-KW"/>
</dbReference>
<proteinExistence type="predicted"/>
<dbReference type="AlphaFoldDB" id="A0A6M3ZTT8"/>